<dbReference type="VEuPathDB" id="FungiDB:GMDG_06339"/>
<dbReference type="PANTHER" id="PTHR46023">
    <property type="entry name" value="LIPASE CLASS 3 PROTEIN-LIKE"/>
    <property type="match status" value="1"/>
</dbReference>
<dbReference type="SUPFAM" id="SSF53474">
    <property type="entry name" value="alpha/beta-Hydrolases"/>
    <property type="match status" value="1"/>
</dbReference>
<reference evidence="3" key="1">
    <citation type="submission" date="2016-03" db="EMBL/GenBank/DDBJ databases">
        <title>Updated assembly of Pseudogymnoascus destructans, the fungus causing white-nose syndrome of bats.</title>
        <authorList>
            <person name="Palmer J.M."/>
            <person name="Drees K.P."/>
            <person name="Foster J.T."/>
            <person name="Lindner D.L."/>
        </authorList>
    </citation>
    <scope>NUCLEOTIDE SEQUENCE [LARGE SCALE GENOMIC DNA]</scope>
    <source>
        <strain evidence="3">20631-21</strain>
    </source>
</reference>
<feature type="region of interest" description="Disordered" evidence="1">
    <location>
        <begin position="181"/>
        <end position="217"/>
    </location>
</feature>
<dbReference type="Proteomes" id="UP000077154">
    <property type="component" value="Unassembled WGS sequence"/>
</dbReference>
<feature type="region of interest" description="Disordered" evidence="1">
    <location>
        <begin position="607"/>
        <end position="627"/>
    </location>
</feature>
<feature type="compositionally biased region" description="Basic and acidic residues" evidence="1">
    <location>
        <begin position="609"/>
        <end position="627"/>
    </location>
</feature>
<evidence type="ECO:0000313" key="3">
    <source>
        <dbReference type="EMBL" id="OAF57022.1"/>
    </source>
</evidence>
<dbReference type="EMBL" id="KV441401">
    <property type="protein sequence ID" value="OAF57022.1"/>
    <property type="molecule type" value="Genomic_DNA"/>
</dbReference>
<dbReference type="CDD" id="cd00519">
    <property type="entry name" value="Lipase_3"/>
    <property type="match status" value="1"/>
</dbReference>
<dbReference type="OrthoDB" id="438440at2759"/>
<name>A0A177A6D9_9PEZI</name>
<dbReference type="PANTHER" id="PTHR46023:SF6">
    <property type="entry name" value="LIPASE CLASS 3 FAMILY PROTEIN"/>
    <property type="match status" value="1"/>
</dbReference>
<gene>
    <name evidence="3" type="ORF">VC83_06040</name>
</gene>
<feature type="domain" description="Fungal lipase-type" evidence="2">
    <location>
        <begin position="303"/>
        <end position="454"/>
    </location>
</feature>
<proteinExistence type="predicted"/>
<dbReference type="InterPro" id="IPR029058">
    <property type="entry name" value="AB_hydrolase_fold"/>
</dbReference>
<dbReference type="GO" id="GO:0006629">
    <property type="term" value="P:lipid metabolic process"/>
    <property type="evidence" value="ECO:0007669"/>
    <property type="project" value="InterPro"/>
</dbReference>
<feature type="compositionally biased region" description="Polar residues" evidence="1">
    <location>
        <begin position="14"/>
        <end position="26"/>
    </location>
</feature>
<feature type="region of interest" description="Disordered" evidence="1">
    <location>
        <begin position="473"/>
        <end position="521"/>
    </location>
</feature>
<protein>
    <recommendedName>
        <fullName evidence="2">Fungal lipase-type domain-containing protein</fullName>
    </recommendedName>
</protein>
<sequence>MGLFGKSKKKDSYESQQTYGQRAQSSYDLTCERRRYRDGDYALYHRQQYQYQQYGGPPLAPAGWMLAPPYMQPQQQPILIQNNYMLAPPAPQSNGKASKVNKLASASVANLPSFLQGDLPNCIPGAQLFNSGVAEWQKEGVQYMNQGAALTDLISSRFDSVLTLMDSDKFGRDEHELVELNVTEQGQESVPATRDRALTTSRKTSNTRGADRGPQGIGKAISTTDVFTKWKLYSNSMVAESLTPVKFYTSTLPLLCIAAQYSDRVYHTPKGQERHEHIPPNVRLGTKAMVIKSVPVDAQDVIVFAIRGSARFMDWAVNMNQTPASPSGFLDDAGNLCHAGFLDVARNMIKPVAARLRHLLQEDPSRSRCSLLITGHSAGGAIAALLYSHMLSSSRGADSELRALAGFFKRIHCITFGSPPISLLPLQKPQTPELRKSLFLSFINEGDPVSRASIAYVQSLLNLYLTPAPMVASSRSKSEQRPMPKSILKNSKAASSSTLAVNDDRPPLPSRSKSAPEGASPIWRVPNATLSNGGKLILLRAVPRKQDYKSRQSGSGDIIQARLVSDEQLRSVVFGEMVAHSMSTYLRRINILATNAITNRAEQASLRDGSYEGNRRRINDTRADMEL</sequence>
<feature type="compositionally biased region" description="Polar residues" evidence="1">
    <location>
        <begin position="488"/>
        <end position="500"/>
    </location>
</feature>
<dbReference type="InterPro" id="IPR002921">
    <property type="entry name" value="Fungal_lipase-type"/>
</dbReference>
<evidence type="ECO:0000256" key="1">
    <source>
        <dbReference type="SAM" id="MobiDB-lite"/>
    </source>
</evidence>
<feature type="compositionally biased region" description="Polar residues" evidence="1">
    <location>
        <begin position="198"/>
        <end position="208"/>
    </location>
</feature>
<feature type="region of interest" description="Disordered" evidence="1">
    <location>
        <begin position="1"/>
        <end position="26"/>
    </location>
</feature>
<accession>A0A177A6D9</accession>
<organism evidence="3">
    <name type="scientific">Pseudogymnoascus destructans</name>
    <dbReference type="NCBI Taxonomy" id="655981"/>
    <lineage>
        <taxon>Eukaryota</taxon>
        <taxon>Fungi</taxon>
        <taxon>Dikarya</taxon>
        <taxon>Ascomycota</taxon>
        <taxon>Pezizomycotina</taxon>
        <taxon>Leotiomycetes</taxon>
        <taxon>Thelebolales</taxon>
        <taxon>Thelebolaceae</taxon>
        <taxon>Pseudogymnoascus</taxon>
    </lineage>
</organism>
<evidence type="ECO:0000259" key="2">
    <source>
        <dbReference type="Pfam" id="PF01764"/>
    </source>
</evidence>
<dbReference type="Pfam" id="PF01764">
    <property type="entry name" value="Lipase_3"/>
    <property type="match status" value="1"/>
</dbReference>
<dbReference type="eggNOG" id="ENOG502SG6V">
    <property type="taxonomic scope" value="Eukaryota"/>
</dbReference>
<dbReference type="GeneID" id="36289102"/>
<dbReference type="Gene3D" id="3.40.50.1820">
    <property type="entry name" value="alpha/beta hydrolase"/>
    <property type="match status" value="1"/>
</dbReference>
<dbReference type="RefSeq" id="XP_024322313.1">
    <property type="nucleotide sequence ID" value="XM_024469646.1"/>
</dbReference>
<dbReference type="AlphaFoldDB" id="A0A177A6D9"/>